<dbReference type="InterPro" id="IPR015168">
    <property type="entry name" value="SsuA/THI5"/>
</dbReference>
<dbReference type="InterPro" id="IPR027939">
    <property type="entry name" value="NMT1/THI5"/>
</dbReference>
<protein>
    <submittedName>
        <fullName evidence="3">NitT/TauT family transport system substrate-binding protein</fullName>
    </submittedName>
</protein>
<comment type="caution">
    <text evidence="3">The sequence shown here is derived from an EMBL/GenBank/DDBJ whole genome shotgun (WGS) entry which is preliminary data.</text>
</comment>
<evidence type="ECO:0000259" key="2">
    <source>
        <dbReference type="Pfam" id="PF09084"/>
    </source>
</evidence>
<dbReference type="PANTHER" id="PTHR31528">
    <property type="entry name" value="4-AMINO-5-HYDROXYMETHYL-2-METHYLPYRIMIDINE PHOSPHATE SYNTHASE THI11-RELATED"/>
    <property type="match status" value="1"/>
</dbReference>
<dbReference type="PANTHER" id="PTHR31528:SF3">
    <property type="entry name" value="THIAMINE BIOSYNTHESIS PROTEIN HI_0357-RELATED"/>
    <property type="match status" value="1"/>
</dbReference>
<evidence type="ECO:0000313" key="3">
    <source>
        <dbReference type="EMBL" id="TCN38985.1"/>
    </source>
</evidence>
<dbReference type="GO" id="GO:0009228">
    <property type="term" value="P:thiamine biosynthetic process"/>
    <property type="evidence" value="ECO:0007669"/>
    <property type="project" value="InterPro"/>
</dbReference>
<feature type="domain" description="SsuA/THI5-like" evidence="2">
    <location>
        <begin position="37"/>
        <end position="236"/>
    </location>
</feature>
<dbReference type="RefSeq" id="WP_133035871.1">
    <property type="nucleotide sequence ID" value="NZ_BAABEI010000012.1"/>
</dbReference>
<name>A0A4R2CFI6_SHIGR</name>
<organism evidence="3 4">
    <name type="scientific">Shinella granuli</name>
    <dbReference type="NCBI Taxonomy" id="323621"/>
    <lineage>
        <taxon>Bacteria</taxon>
        <taxon>Pseudomonadati</taxon>
        <taxon>Pseudomonadota</taxon>
        <taxon>Alphaproteobacteria</taxon>
        <taxon>Hyphomicrobiales</taxon>
        <taxon>Rhizobiaceae</taxon>
        <taxon>Shinella</taxon>
    </lineage>
</organism>
<evidence type="ECO:0000313" key="4">
    <source>
        <dbReference type="Proteomes" id="UP000295351"/>
    </source>
</evidence>
<reference evidence="3 4" key="1">
    <citation type="submission" date="2019-03" db="EMBL/GenBank/DDBJ databases">
        <title>Genomic Encyclopedia of Type Strains, Phase IV (KMG-IV): sequencing the most valuable type-strain genomes for metagenomic binning, comparative biology and taxonomic classification.</title>
        <authorList>
            <person name="Goeker M."/>
        </authorList>
    </citation>
    <scope>NUCLEOTIDE SEQUENCE [LARGE SCALE GENOMIC DNA]</scope>
    <source>
        <strain evidence="3 4">DSM 18401</strain>
    </source>
</reference>
<sequence length="336" mass="36623">MKRMTSLFAAVGLLLAAGSSWAADKVVFGTNWLAQGGHGGFYQAVVDGTYAKYGLDVEIKMGGPQVNTRPMLPAGRLDFLMGGNLLLAFDNVRNGIPTTVVAAIFQKDPQAFMAHKGEYADFAALTKAPSILVSKDGQFSFWQWMVTRLSFKDEQLRPYGFNLAQFLSDKSMVQQAYGTAEPLYAAKEGADVDVFLLADQGWSTYGSIIETRSELVENNPDLVQRFLDASIEGWNNYLYGDRAAAYAAIIAANPEMTVEKLDAEMAQFDKLEIIDSGEAVEKGIGAMSPERIKAFHDLAVESKIIEAGAVDLSKVADTRFVNKGKGLDIKTRLTGK</sequence>
<gene>
    <name evidence="3" type="ORF">EV665_11871</name>
</gene>
<feature type="chain" id="PRO_5020586401" evidence="1">
    <location>
        <begin position="23"/>
        <end position="336"/>
    </location>
</feature>
<dbReference type="Proteomes" id="UP000295351">
    <property type="component" value="Unassembled WGS sequence"/>
</dbReference>
<keyword evidence="4" id="KW-1185">Reference proteome</keyword>
<evidence type="ECO:0000256" key="1">
    <source>
        <dbReference type="SAM" id="SignalP"/>
    </source>
</evidence>
<dbReference type="Pfam" id="PF09084">
    <property type="entry name" value="NMT1"/>
    <property type="match status" value="1"/>
</dbReference>
<dbReference type="Gene3D" id="3.40.190.10">
    <property type="entry name" value="Periplasmic binding protein-like II"/>
    <property type="match status" value="2"/>
</dbReference>
<proteinExistence type="predicted"/>
<dbReference type="EMBL" id="SLVX01000018">
    <property type="protein sequence ID" value="TCN38985.1"/>
    <property type="molecule type" value="Genomic_DNA"/>
</dbReference>
<feature type="signal peptide" evidence="1">
    <location>
        <begin position="1"/>
        <end position="22"/>
    </location>
</feature>
<keyword evidence="1" id="KW-0732">Signal</keyword>
<dbReference type="SUPFAM" id="SSF53850">
    <property type="entry name" value="Periplasmic binding protein-like II"/>
    <property type="match status" value="1"/>
</dbReference>
<dbReference type="AlphaFoldDB" id="A0A4R2CFI6"/>
<accession>A0A4R2CFI6</accession>